<evidence type="ECO:0000313" key="1">
    <source>
        <dbReference type="EMBL" id="KAK7350394.1"/>
    </source>
</evidence>
<comment type="caution">
    <text evidence="1">The sequence shown here is derived from an EMBL/GenBank/DDBJ whole genome shotgun (WGS) entry which is preliminary data.</text>
</comment>
<dbReference type="EMBL" id="JAYMYQ010000002">
    <property type="protein sequence ID" value="KAK7350394.1"/>
    <property type="molecule type" value="Genomic_DNA"/>
</dbReference>
<sequence>MVALYSCEHSRLVYVGMRTVPNSNSARVACLLRDGQRSTSSPEGLCLDNFEQTKRSLKRRRRLLQTTSDSIQIAPRHRSKFDFPETSWLILSKIAAEEEEEEVSALKGWGDFLLHKRVSIFAPSTDLLLKTLDAKNSSKNCKAKRFVLIRSDVPELLIISALGWFAGRNEVVARHGWAATAPSKLRSFTPAPTHAKGASTGITGFPVARSRARDLGVCFVPFGEVVKGNLKQSSRQGLVRTRLQEVLNLGWAISDERESGVMAPFTRLCFVSGEGLCFVSGEGATLGPDLVS</sequence>
<proteinExistence type="predicted"/>
<reference evidence="1 2" key="1">
    <citation type="submission" date="2024-01" db="EMBL/GenBank/DDBJ databases">
        <title>The genomes of 5 underutilized Papilionoideae crops provide insights into root nodulation and disease resistanc.</title>
        <authorList>
            <person name="Jiang F."/>
        </authorList>
    </citation>
    <scope>NUCLEOTIDE SEQUENCE [LARGE SCALE GENOMIC DNA]</scope>
    <source>
        <strain evidence="1">LVBAO_FW01</strain>
        <tissue evidence="1">Leaves</tissue>
    </source>
</reference>
<dbReference type="AlphaFoldDB" id="A0AAN9MCM0"/>
<accession>A0AAN9MCM0</accession>
<organism evidence="1 2">
    <name type="scientific">Canavalia gladiata</name>
    <name type="common">Sword bean</name>
    <name type="synonym">Dolichos gladiatus</name>
    <dbReference type="NCBI Taxonomy" id="3824"/>
    <lineage>
        <taxon>Eukaryota</taxon>
        <taxon>Viridiplantae</taxon>
        <taxon>Streptophyta</taxon>
        <taxon>Embryophyta</taxon>
        <taxon>Tracheophyta</taxon>
        <taxon>Spermatophyta</taxon>
        <taxon>Magnoliopsida</taxon>
        <taxon>eudicotyledons</taxon>
        <taxon>Gunneridae</taxon>
        <taxon>Pentapetalae</taxon>
        <taxon>rosids</taxon>
        <taxon>fabids</taxon>
        <taxon>Fabales</taxon>
        <taxon>Fabaceae</taxon>
        <taxon>Papilionoideae</taxon>
        <taxon>50 kb inversion clade</taxon>
        <taxon>NPAAA clade</taxon>
        <taxon>indigoferoid/millettioid clade</taxon>
        <taxon>Phaseoleae</taxon>
        <taxon>Canavalia</taxon>
    </lineage>
</organism>
<gene>
    <name evidence="1" type="ORF">VNO77_08981</name>
</gene>
<keyword evidence="2" id="KW-1185">Reference proteome</keyword>
<dbReference type="Proteomes" id="UP001367508">
    <property type="component" value="Unassembled WGS sequence"/>
</dbReference>
<evidence type="ECO:0000313" key="2">
    <source>
        <dbReference type="Proteomes" id="UP001367508"/>
    </source>
</evidence>
<protein>
    <submittedName>
        <fullName evidence="1">Uncharacterized protein</fullName>
    </submittedName>
</protein>
<name>A0AAN9MCM0_CANGL</name>